<evidence type="ECO:0000313" key="2">
    <source>
        <dbReference type="EMBL" id="PRQ71946.1"/>
    </source>
</evidence>
<evidence type="ECO:0000313" key="3">
    <source>
        <dbReference type="Proteomes" id="UP000239560"/>
    </source>
</evidence>
<reference evidence="2 3" key="1">
    <citation type="journal article" date="2018" name="Elife">
        <title>Functional genomics of lipid metabolism in the oleaginous yeast Rhodosporidium toruloides.</title>
        <authorList>
            <person name="Coradetti S.T."/>
            <person name="Pinel D."/>
            <person name="Geiselman G."/>
            <person name="Ito M."/>
            <person name="Mondo S."/>
            <person name="Reilly M.C."/>
            <person name="Cheng Y.F."/>
            <person name="Bauer S."/>
            <person name="Grigoriev I."/>
            <person name="Gladden J.M."/>
            <person name="Simmons B.A."/>
            <person name="Brem R."/>
            <person name="Arkin A.P."/>
            <person name="Skerker J.M."/>
        </authorList>
    </citation>
    <scope>NUCLEOTIDE SEQUENCE [LARGE SCALE GENOMIC DNA]</scope>
    <source>
        <strain evidence="2 3">NBRC 0880</strain>
    </source>
</reference>
<dbReference type="Gene3D" id="1.20.1280.50">
    <property type="match status" value="1"/>
</dbReference>
<accession>A0A2T0A1R2</accession>
<dbReference type="Proteomes" id="UP000239560">
    <property type="component" value="Unassembled WGS sequence"/>
</dbReference>
<dbReference type="Pfam" id="PF12937">
    <property type="entry name" value="F-box-like"/>
    <property type="match status" value="1"/>
</dbReference>
<dbReference type="OrthoDB" id="2322499at2759"/>
<organism evidence="2 3">
    <name type="scientific">Rhodotorula toruloides</name>
    <name type="common">Yeast</name>
    <name type="synonym">Rhodosporidium toruloides</name>
    <dbReference type="NCBI Taxonomy" id="5286"/>
    <lineage>
        <taxon>Eukaryota</taxon>
        <taxon>Fungi</taxon>
        <taxon>Dikarya</taxon>
        <taxon>Basidiomycota</taxon>
        <taxon>Pucciniomycotina</taxon>
        <taxon>Microbotryomycetes</taxon>
        <taxon>Sporidiobolales</taxon>
        <taxon>Sporidiobolaceae</taxon>
        <taxon>Rhodotorula</taxon>
    </lineage>
</organism>
<dbReference type="EMBL" id="LCTV02000011">
    <property type="protein sequence ID" value="PRQ71946.1"/>
    <property type="molecule type" value="Genomic_DNA"/>
</dbReference>
<evidence type="ECO:0000259" key="1">
    <source>
        <dbReference type="PROSITE" id="PS50181"/>
    </source>
</evidence>
<dbReference type="SMART" id="SM00256">
    <property type="entry name" value="FBOX"/>
    <property type="match status" value="1"/>
</dbReference>
<proteinExistence type="predicted"/>
<dbReference type="AlphaFoldDB" id="A0A2T0A1R2"/>
<gene>
    <name evidence="2" type="ORF">AAT19DRAFT_10061</name>
</gene>
<dbReference type="InterPro" id="IPR036047">
    <property type="entry name" value="F-box-like_dom_sf"/>
</dbReference>
<dbReference type="PROSITE" id="PS50181">
    <property type="entry name" value="FBOX"/>
    <property type="match status" value="1"/>
</dbReference>
<dbReference type="SUPFAM" id="SSF81383">
    <property type="entry name" value="F-box domain"/>
    <property type="match status" value="1"/>
</dbReference>
<comment type="caution">
    <text evidence="2">The sequence shown here is derived from an EMBL/GenBank/DDBJ whole genome shotgun (WGS) entry which is preliminary data.</text>
</comment>
<feature type="domain" description="F-box" evidence="1">
    <location>
        <begin position="63"/>
        <end position="112"/>
    </location>
</feature>
<protein>
    <recommendedName>
        <fullName evidence="1">F-box domain-containing protein</fullName>
    </recommendedName>
</protein>
<name>A0A2T0A1R2_RHOTO</name>
<sequence>MAETTGRAPDQPTPRATPAYQLAPVFTKKEKPVCPPFEPGDRRWVEDWYWDFDNPDEEENDGVDRLSALPVEVLIMIISHLTPGSLLAISRTSRLFRSLTSPIRDETIWREARRRNGWRDLEAGGMNEVQHAKLVEGRICFVCSTEVEAWETCRRDFSLRTVLCRPCALRLIKEGDAISTEFWHLHPQTFSCCLSTRKKPDGSDVPDGQDSLFYTPDVTKQAALLYDKEANALARNESPQSASLAHVSRRTKFKGRVRRDAAKMVANEKSLAQARGVEAERRRRMRRETITEKMVSLGWEEEDFCCDCGNLACAASWCLQCFEDDFDDDIDDWESSSDERGELSELAALLPEDEELRDARIVAKIKAKFHTDCTPAPFEYAENFLYDDRRLGYEEWEACKDPLIEYAARNEHERLWREEQEGQKYRQDELKPLFERLKGVVASARQGVFLSLATFYDLSSVKTLWQDEDAYDDPEAWVSAEPTILRDLFDHIHRGKVRLFDRIARAHLNDGIALPSFVKTVLECEHGACVDGEPSKGLAPLHAVLTDSDMDPILSRLTSLFRCGICSAKRSYPAIAIHLVDEHSVTNVPAYANIPSEAFRQVTKGLLDDFGLSHDISFAAFEKAHGDARFDVTTRTSSGETETSVGETWAHVLSGKSPAELEAGRRKLSASTDRNILKIRLSVVHSEQAADSSPI</sequence>
<dbReference type="InterPro" id="IPR001810">
    <property type="entry name" value="F-box_dom"/>
</dbReference>